<dbReference type="Proteomes" id="UP001074726">
    <property type="component" value="Unassembled WGS sequence"/>
</dbReference>
<dbReference type="RefSeq" id="WP_268113297.1">
    <property type="nucleotide sequence ID" value="NZ_JAPPUX010000005.1"/>
</dbReference>
<sequence>MTAIAHFDDNEVVAFARWLEADLAAVTERPLWSMSTQEAEEALLSLTRVRGQLDALLMRVLRQAEAVGAGMDTGATSTTNWWSHATRTTRAEAHRTARLAKTLEDHDDLAHALASGDLRTDQARVIAAAVDDLPDAVEDWLPAAATRFLLEKAREHDAKDLRTLGRRVLEAVDPEAADADEARRLEAEEADAVARASFSMVDDGHGTCHGRFTIPSLHGAMLAKDLKARVARECRNGRVDVGEGEERPSTLTRHRMGRAFMDYIETRPAASAPRAGGVAATVVVTMQLETLLGGAKAASLDTGSRISAGEARRIACRAGIIPVVLGGPSVPLDVGRKRRFHTEVQRIAMGIRDGGCTAAGCDAPPAMTEAHHDEVPWGKGGGTSVEKGRLLCPPHHRRIHDPAFQHMLDKHGKVRFTRRT</sequence>
<proteinExistence type="predicted"/>
<organism evidence="2 3">
    <name type="scientific">Nocardioides pini</name>
    <dbReference type="NCBI Taxonomy" id="2975053"/>
    <lineage>
        <taxon>Bacteria</taxon>
        <taxon>Bacillati</taxon>
        <taxon>Actinomycetota</taxon>
        <taxon>Actinomycetes</taxon>
        <taxon>Propionibacteriales</taxon>
        <taxon>Nocardioidaceae</taxon>
        <taxon>Nocardioides</taxon>
    </lineage>
</organism>
<feature type="domain" description="HNH nuclease" evidence="1">
    <location>
        <begin position="344"/>
        <end position="397"/>
    </location>
</feature>
<accession>A0ABT4CH72</accession>
<dbReference type="Pfam" id="PF02720">
    <property type="entry name" value="DUF222"/>
    <property type="match status" value="1"/>
</dbReference>
<gene>
    <name evidence="2" type="ORF">NYO98_18690</name>
</gene>
<dbReference type="SMART" id="SM00507">
    <property type="entry name" value="HNHc"/>
    <property type="match status" value="1"/>
</dbReference>
<evidence type="ECO:0000259" key="1">
    <source>
        <dbReference type="SMART" id="SM00507"/>
    </source>
</evidence>
<dbReference type="InterPro" id="IPR003615">
    <property type="entry name" value="HNH_nuc"/>
</dbReference>
<name>A0ABT4CH72_9ACTN</name>
<reference evidence="2" key="1">
    <citation type="submission" date="2022-08" db="EMBL/GenBank/DDBJ databases">
        <title>Genome sequencing of Nocardioides sp. STR2.</title>
        <authorList>
            <person name="So Y."/>
        </authorList>
    </citation>
    <scope>NUCLEOTIDE SEQUENCE</scope>
    <source>
        <strain evidence="2">STR2</strain>
    </source>
</reference>
<dbReference type="EMBL" id="JAPPUX010000005">
    <property type="protein sequence ID" value="MCY4728315.1"/>
    <property type="molecule type" value="Genomic_DNA"/>
</dbReference>
<dbReference type="CDD" id="cd00085">
    <property type="entry name" value="HNHc"/>
    <property type="match status" value="1"/>
</dbReference>
<evidence type="ECO:0000313" key="3">
    <source>
        <dbReference type="Proteomes" id="UP001074726"/>
    </source>
</evidence>
<comment type="caution">
    <text evidence="2">The sequence shown here is derived from an EMBL/GenBank/DDBJ whole genome shotgun (WGS) entry which is preliminary data.</text>
</comment>
<keyword evidence="3" id="KW-1185">Reference proteome</keyword>
<protein>
    <submittedName>
        <fullName evidence="2">DUF222 domain-containing protein</fullName>
    </submittedName>
</protein>
<evidence type="ECO:0000313" key="2">
    <source>
        <dbReference type="EMBL" id="MCY4728315.1"/>
    </source>
</evidence>
<dbReference type="InterPro" id="IPR003870">
    <property type="entry name" value="DUF222"/>
</dbReference>